<sequence length="56" mass="6309">ESISGVWEKPVAGSSEIPKTYLYHQVCISLEESISGVWEKPVDGSTELPKIYLYHQ</sequence>
<feature type="non-terminal residue" evidence="1">
    <location>
        <position position="56"/>
    </location>
</feature>
<feature type="non-terminal residue" evidence="1">
    <location>
        <position position="1"/>
    </location>
</feature>
<organism evidence="1 2">
    <name type="scientific">Halocaridina rubra</name>
    <name type="common">Hawaiian red shrimp</name>
    <dbReference type="NCBI Taxonomy" id="373956"/>
    <lineage>
        <taxon>Eukaryota</taxon>
        <taxon>Metazoa</taxon>
        <taxon>Ecdysozoa</taxon>
        <taxon>Arthropoda</taxon>
        <taxon>Crustacea</taxon>
        <taxon>Multicrustacea</taxon>
        <taxon>Malacostraca</taxon>
        <taxon>Eumalacostraca</taxon>
        <taxon>Eucarida</taxon>
        <taxon>Decapoda</taxon>
        <taxon>Pleocyemata</taxon>
        <taxon>Caridea</taxon>
        <taxon>Atyoidea</taxon>
        <taxon>Atyidae</taxon>
        <taxon>Halocaridina</taxon>
    </lineage>
</organism>
<gene>
    <name evidence="1" type="ORF">SK128_023256</name>
</gene>
<name>A0AAN8WW12_HALRR</name>
<protein>
    <submittedName>
        <fullName evidence="1">Uncharacterized protein</fullName>
    </submittedName>
</protein>
<proteinExistence type="predicted"/>
<dbReference type="AlphaFoldDB" id="A0AAN8WW12"/>
<comment type="caution">
    <text evidence="1">The sequence shown here is derived from an EMBL/GenBank/DDBJ whole genome shotgun (WGS) entry which is preliminary data.</text>
</comment>
<evidence type="ECO:0000313" key="2">
    <source>
        <dbReference type="Proteomes" id="UP001381693"/>
    </source>
</evidence>
<keyword evidence="2" id="KW-1185">Reference proteome</keyword>
<reference evidence="1 2" key="1">
    <citation type="submission" date="2023-11" db="EMBL/GenBank/DDBJ databases">
        <title>Halocaridina rubra genome assembly.</title>
        <authorList>
            <person name="Smith C."/>
        </authorList>
    </citation>
    <scope>NUCLEOTIDE SEQUENCE [LARGE SCALE GENOMIC DNA]</scope>
    <source>
        <strain evidence="1">EP-1</strain>
        <tissue evidence="1">Whole</tissue>
    </source>
</reference>
<dbReference type="EMBL" id="JAXCGZ010013218">
    <property type="protein sequence ID" value="KAK7073336.1"/>
    <property type="molecule type" value="Genomic_DNA"/>
</dbReference>
<evidence type="ECO:0000313" key="1">
    <source>
        <dbReference type="EMBL" id="KAK7073336.1"/>
    </source>
</evidence>
<dbReference type="Proteomes" id="UP001381693">
    <property type="component" value="Unassembled WGS sequence"/>
</dbReference>
<accession>A0AAN8WW12</accession>